<comment type="caution">
    <text evidence="2">The sequence shown here is derived from an EMBL/GenBank/DDBJ whole genome shotgun (WGS) entry which is preliminary data.</text>
</comment>
<accession>A0A935MY99</accession>
<name>A0A935MY99_9RHOO</name>
<protein>
    <submittedName>
        <fullName evidence="2">Uncharacterized protein</fullName>
    </submittedName>
</protein>
<sequence length="84" mass="9684">MSLPTQAKNKRLQRWTHELSSSKTRWQPCMIRCSLLQKSSEALAEQNTQLIKSIEIFRGRVLRLGLLTITLSLVALLALYRTFP</sequence>
<gene>
    <name evidence="2" type="ORF">IPJ38_03465</name>
</gene>
<keyword evidence="1" id="KW-0812">Transmembrane</keyword>
<keyword evidence="1" id="KW-1133">Transmembrane helix</keyword>
<dbReference type="EMBL" id="JADJMS010000008">
    <property type="protein sequence ID" value="MBK7414306.1"/>
    <property type="molecule type" value="Genomic_DNA"/>
</dbReference>
<evidence type="ECO:0000313" key="2">
    <source>
        <dbReference type="EMBL" id="MBK7414306.1"/>
    </source>
</evidence>
<organism evidence="2 3">
    <name type="scientific">Candidatus Dechloromonas phosphorivorans</name>
    <dbReference type="NCBI Taxonomy" id="2899244"/>
    <lineage>
        <taxon>Bacteria</taxon>
        <taxon>Pseudomonadati</taxon>
        <taxon>Pseudomonadota</taxon>
        <taxon>Betaproteobacteria</taxon>
        <taxon>Rhodocyclales</taxon>
        <taxon>Azonexaceae</taxon>
        <taxon>Dechloromonas</taxon>
    </lineage>
</organism>
<dbReference type="AlphaFoldDB" id="A0A935MY99"/>
<keyword evidence="1" id="KW-0472">Membrane</keyword>
<evidence type="ECO:0000256" key="1">
    <source>
        <dbReference type="SAM" id="Phobius"/>
    </source>
</evidence>
<reference evidence="2 3" key="1">
    <citation type="submission" date="2020-10" db="EMBL/GenBank/DDBJ databases">
        <title>Connecting structure to function with the recovery of over 1000 high-quality activated sludge metagenome-assembled genomes encoding full-length rRNA genes using long-read sequencing.</title>
        <authorList>
            <person name="Singleton C.M."/>
            <person name="Petriglieri F."/>
            <person name="Kristensen J.M."/>
            <person name="Kirkegaard R.H."/>
            <person name="Michaelsen T.Y."/>
            <person name="Andersen M.H."/>
            <person name="Karst S.M."/>
            <person name="Dueholm M.S."/>
            <person name="Nielsen P.H."/>
            <person name="Albertsen M."/>
        </authorList>
    </citation>
    <scope>NUCLEOTIDE SEQUENCE [LARGE SCALE GENOMIC DNA]</scope>
    <source>
        <strain evidence="2">EsbW_18-Q3-R4-48_BATAC.463</strain>
    </source>
</reference>
<proteinExistence type="predicted"/>
<evidence type="ECO:0000313" key="3">
    <source>
        <dbReference type="Proteomes" id="UP000739411"/>
    </source>
</evidence>
<feature type="transmembrane region" description="Helical" evidence="1">
    <location>
        <begin position="61"/>
        <end position="80"/>
    </location>
</feature>
<dbReference type="Proteomes" id="UP000739411">
    <property type="component" value="Unassembled WGS sequence"/>
</dbReference>